<dbReference type="SUPFAM" id="SSF53167">
    <property type="entry name" value="Purine and uridine phosphorylases"/>
    <property type="match status" value="1"/>
</dbReference>
<evidence type="ECO:0000259" key="3">
    <source>
        <dbReference type="Pfam" id="PF24883"/>
    </source>
</evidence>
<proteinExistence type="predicted"/>
<keyword evidence="1" id="KW-0677">Repeat</keyword>
<dbReference type="GO" id="GO:0003824">
    <property type="term" value="F:catalytic activity"/>
    <property type="evidence" value="ECO:0007669"/>
    <property type="project" value="InterPro"/>
</dbReference>
<dbReference type="Gene3D" id="3.40.50.300">
    <property type="entry name" value="P-loop containing nucleotide triphosphate hydrolases"/>
    <property type="match status" value="1"/>
</dbReference>
<dbReference type="Pfam" id="PF24883">
    <property type="entry name" value="NPHP3_N"/>
    <property type="match status" value="1"/>
</dbReference>
<gene>
    <name evidence="4" type="ORF">TWF694_011292</name>
</gene>
<comment type="caution">
    <text evidence="4">The sequence shown here is derived from an EMBL/GenBank/DDBJ whole genome shotgun (WGS) entry which is preliminary data.</text>
</comment>
<organism evidence="4 5">
    <name type="scientific">Orbilia ellipsospora</name>
    <dbReference type="NCBI Taxonomy" id="2528407"/>
    <lineage>
        <taxon>Eukaryota</taxon>
        <taxon>Fungi</taxon>
        <taxon>Dikarya</taxon>
        <taxon>Ascomycota</taxon>
        <taxon>Pezizomycotina</taxon>
        <taxon>Orbiliomycetes</taxon>
        <taxon>Orbiliales</taxon>
        <taxon>Orbiliaceae</taxon>
        <taxon>Orbilia</taxon>
    </lineage>
</organism>
<accession>A0AAV9X4U2</accession>
<feature type="domain" description="Nephrocystin 3-like N-terminal" evidence="3">
    <location>
        <begin position="379"/>
        <end position="555"/>
    </location>
</feature>
<name>A0AAV9X4U2_9PEZI</name>
<sequence length="1238" mass="136430">MSKRKWKEEDGRNIRCGMSARVLPQDSYTIGWICALPLEMAAARVMLDDIHPDIPNCSKDQNGYIFGSISSHYVVIACLPSGVYGTTPAALVASQMRSSFPSIQYFLMVGIGGGVPTTADIRLGDIVVGIPTGRYPGVVQYDRGKTVAGGRFEETGTLNKPPRELLNMVSKLRAIHLTGRNQLLALLADAVGKLPAGATTFSRPEQEDILFQTEYDHIGGDTCGLCSAHKIVIRPTRQTRDPVVHYGLIASGNQVMKDGTTRDLIAQKLGAYCFEMEAAGLMDVIECLVIRGICDYSDSHKNKQWQEYAAATAAAYSKELLLEMPASAKPFAARGCFEDRARGSYVNKFSEDYETRILRSLSFADMDSRRHNIASAHENTCDWIFETEQFQQWRHRNNIEIFNGVLWIKGKPGAGKSTLMKHILRHCQASFPNHSIAAYFFNARGTLLEKSRCGLLRSLLYQLLEKDPKTRGRFIPHFMDKEKKHGYSWEWCESELESFLKELIPSLDRPVLLLVDALDECDQSEVRKVVSFLEGLSSAAVGVSKCSLSICLSSRHYPTISMRKMLDLVVEKRWEHDRDITTYVQDKLRMKDKDIESELLQKAAGVFMWIVLVVEMLNQAYDNGNIHAAQRKLREVPSDLDEVFHILLGKDNPDKSHSILMLLLLLFAKERLRPEEFYYAVLSGSDPKSLGRRESSIVTDQIIERFITSGSRGLIEVRNVGHTKSVQFIHETVNDFLLRNKRLQTLDSELSPHIAKIAHQRIVSCCLAYIEMGVRTIGPPQKSSSKMREYFDANYPFLRYAVQYIFDHAEQASCVGVGQEGFLQYLQHNPKVFQLLKAAHNICACDITEEGMYESEEPGLLYILSVRRCPKLVRILLRDPSIDINARGGYHVTALQAAVAATTYREDTSEEIIQVLLDAGADVDGSGGLFFNALQAAVAPQYWAGKHRNYHKTAAIASMLIGAGADVNTRGGFFGNALQAAAAAAAGAVDWPVGFGDISEVIQVLLDAGADVNAQGGEYGSVLQAAAASRVCDRFCYHDGEPSVEKVIKMLLDAGANVNMQGGFYGNALQAAAASAAHEGMFSEPEALCGIVEMLLKAGANVNAQGGFYGNALQAAVAHTDRFAPPIKTITMLLEAGADVNAQGGYYKNAVDAAFTTGCEHLQNAGFCASSKVLELLLSAGAVGAAEAKQNLDKYDRWVSANINLYQDDDMDSPDGLPSYDSYEDVELPSHSSDSDET</sequence>
<dbReference type="InterPro" id="IPR036770">
    <property type="entry name" value="Ankyrin_rpt-contain_sf"/>
</dbReference>
<dbReference type="PANTHER" id="PTHR46082:SF11">
    <property type="entry name" value="AAA+ ATPASE DOMAIN-CONTAINING PROTEIN-RELATED"/>
    <property type="match status" value="1"/>
</dbReference>
<reference evidence="4 5" key="1">
    <citation type="submission" date="2019-10" db="EMBL/GenBank/DDBJ databases">
        <authorList>
            <person name="Palmer J.M."/>
        </authorList>
    </citation>
    <scope>NUCLEOTIDE SEQUENCE [LARGE SCALE GENOMIC DNA]</scope>
    <source>
        <strain evidence="4 5">TWF694</strain>
    </source>
</reference>
<protein>
    <recommendedName>
        <fullName evidence="3">Nephrocystin 3-like N-terminal domain-containing protein</fullName>
    </recommendedName>
</protein>
<dbReference type="Proteomes" id="UP001365542">
    <property type="component" value="Unassembled WGS sequence"/>
</dbReference>
<dbReference type="AlphaFoldDB" id="A0AAV9X4U2"/>
<dbReference type="InterPro" id="IPR056884">
    <property type="entry name" value="NPHP3-like_N"/>
</dbReference>
<dbReference type="Gene3D" id="1.25.40.20">
    <property type="entry name" value="Ankyrin repeat-containing domain"/>
    <property type="match status" value="2"/>
</dbReference>
<dbReference type="SMART" id="SM00248">
    <property type="entry name" value="ANK"/>
    <property type="match status" value="5"/>
</dbReference>
<evidence type="ECO:0000313" key="5">
    <source>
        <dbReference type="Proteomes" id="UP001365542"/>
    </source>
</evidence>
<keyword evidence="5" id="KW-1185">Reference proteome</keyword>
<evidence type="ECO:0000256" key="1">
    <source>
        <dbReference type="ARBA" id="ARBA00022737"/>
    </source>
</evidence>
<dbReference type="InterPro" id="IPR027417">
    <property type="entry name" value="P-loop_NTPase"/>
</dbReference>
<dbReference type="SUPFAM" id="SSF48403">
    <property type="entry name" value="Ankyrin repeat"/>
    <property type="match status" value="1"/>
</dbReference>
<evidence type="ECO:0000313" key="4">
    <source>
        <dbReference type="EMBL" id="KAK6537092.1"/>
    </source>
</evidence>
<dbReference type="EMBL" id="JAVHJO010000009">
    <property type="protein sequence ID" value="KAK6537092.1"/>
    <property type="molecule type" value="Genomic_DNA"/>
</dbReference>
<dbReference type="InterPro" id="IPR035994">
    <property type="entry name" value="Nucleoside_phosphorylase_sf"/>
</dbReference>
<feature type="region of interest" description="Disordered" evidence="2">
    <location>
        <begin position="1206"/>
        <end position="1238"/>
    </location>
</feature>
<dbReference type="SUPFAM" id="SSF52540">
    <property type="entry name" value="P-loop containing nucleoside triphosphate hydrolases"/>
    <property type="match status" value="1"/>
</dbReference>
<dbReference type="PANTHER" id="PTHR46082">
    <property type="entry name" value="ATP/GTP-BINDING PROTEIN-RELATED"/>
    <property type="match status" value="1"/>
</dbReference>
<dbReference type="Gene3D" id="3.40.50.1580">
    <property type="entry name" value="Nucleoside phosphorylase domain"/>
    <property type="match status" value="1"/>
</dbReference>
<evidence type="ECO:0000256" key="2">
    <source>
        <dbReference type="SAM" id="MobiDB-lite"/>
    </source>
</evidence>
<dbReference type="GO" id="GO:0009116">
    <property type="term" value="P:nucleoside metabolic process"/>
    <property type="evidence" value="ECO:0007669"/>
    <property type="project" value="InterPro"/>
</dbReference>
<dbReference type="InterPro" id="IPR053137">
    <property type="entry name" value="NLR-like"/>
</dbReference>
<dbReference type="InterPro" id="IPR002110">
    <property type="entry name" value="Ankyrin_rpt"/>
</dbReference>